<dbReference type="EMBL" id="QGGI01000014">
    <property type="protein sequence ID" value="PWJ89610.1"/>
    <property type="molecule type" value="Genomic_DNA"/>
</dbReference>
<protein>
    <recommendedName>
        <fullName evidence="3">WG repeat protein</fullName>
    </recommendedName>
</protein>
<comment type="caution">
    <text evidence="1">The sequence shown here is derived from an EMBL/GenBank/DDBJ whole genome shotgun (WGS) entry which is preliminary data.</text>
</comment>
<dbReference type="SUPFAM" id="SSF63829">
    <property type="entry name" value="Calcium-dependent phosphotriesterase"/>
    <property type="match status" value="1"/>
</dbReference>
<dbReference type="RefSeq" id="WP_109605345.1">
    <property type="nucleotide sequence ID" value="NZ_JAMHJO010000013.1"/>
</dbReference>
<evidence type="ECO:0000313" key="2">
    <source>
        <dbReference type="Proteomes" id="UP000245921"/>
    </source>
</evidence>
<sequence>MKKTLCIILMIIVGLLAFSNELNSSEKKSRQLFSESLELLFKEKKFDARLKLNEAMNGEVYLNDIPKFWYYAAKLDLQLGLIEKAKEDINNILLFTNQDEEVETLLNFIRTMENFSLTNYSTPSYYEIVKISGNKDAFERFYTIDDLEVINSTAYLLDSKNNLIFKSNNFEEKWIKLPEDKKFNTIASDKNLNRIYLGSEKGIYYFEPSTKFSYKEISEDSTPLLTPNTSEENFKILKENIQAYILGVDRAGRIISYNPYLNQINYTGYDGSDLNILNFKNDEIFIDGKIYNNKIFLLERKNRQIYIYDELKNAIIQKIKLPDKDYLSIEILPWGKILVSTLEDSIEIEKDGEFYKLNDEEFIGKLKIKNGIFIKNNLQNYEVSLNRLYNQNDLNMYNLNVYGLNFNKEDLTVTAKFNSNTLSGEIIEYPTKDISVEDSGGRVAFDYYRIYSKTNTYEFENMDDFFQTGISQIKTDSKIILKNEINQNFEIKSLIPILITGSSIYYVNSEQEIPQSFIDMIYYSGGIIMPEKYHDYLKDYLNNSYKPMDYLKYSVYPPLIEGIKQTKVSLNLSDKILSDTLYYYTEGVGSE</sequence>
<proteinExistence type="predicted"/>
<evidence type="ECO:0000313" key="1">
    <source>
        <dbReference type="EMBL" id="PWJ89610.1"/>
    </source>
</evidence>
<name>A0AA45C5S4_9BACT</name>
<gene>
    <name evidence="1" type="ORF">C7380_11413</name>
</gene>
<evidence type="ECO:0008006" key="3">
    <source>
        <dbReference type="Google" id="ProtNLM"/>
    </source>
</evidence>
<accession>A0AA45C5S4</accession>
<dbReference type="Proteomes" id="UP000245921">
    <property type="component" value="Unassembled WGS sequence"/>
</dbReference>
<reference evidence="1 2" key="1">
    <citation type="submission" date="2018-05" db="EMBL/GenBank/DDBJ databases">
        <title>Genomic Encyclopedia of Type Strains, Phase IV (KMG-IV): sequencing the most valuable type-strain genomes for metagenomic binning, comparative biology and taxonomic classification.</title>
        <authorList>
            <person name="Goeker M."/>
        </authorList>
    </citation>
    <scope>NUCLEOTIDE SEQUENCE [LARGE SCALE GENOMIC DNA]</scope>
    <source>
        <strain evidence="1 2">DSM 24906</strain>
    </source>
</reference>
<organism evidence="1 2">
    <name type="scientific">Oceanotoga teriensis</name>
    <dbReference type="NCBI Taxonomy" id="515440"/>
    <lineage>
        <taxon>Bacteria</taxon>
        <taxon>Thermotogati</taxon>
        <taxon>Thermotogota</taxon>
        <taxon>Thermotogae</taxon>
        <taxon>Petrotogales</taxon>
        <taxon>Petrotogaceae</taxon>
        <taxon>Oceanotoga</taxon>
    </lineage>
</organism>
<keyword evidence="2" id="KW-1185">Reference proteome</keyword>
<dbReference type="AlphaFoldDB" id="A0AA45C5S4"/>